<organism evidence="2 3">
    <name type="scientific">Trachymyrmex septentrionalis</name>
    <dbReference type="NCBI Taxonomy" id="34720"/>
    <lineage>
        <taxon>Eukaryota</taxon>
        <taxon>Metazoa</taxon>
        <taxon>Ecdysozoa</taxon>
        <taxon>Arthropoda</taxon>
        <taxon>Hexapoda</taxon>
        <taxon>Insecta</taxon>
        <taxon>Pterygota</taxon>
        <taxon>Neoptera</taxon>
        <taxon>Endopterygota</taxon>
        <taxon>Hymenoptera</taxon>
        <taxon>Apocrita</taxon>
        <taxon>Aculeata</taxon>
        <taxon>Formicoidea</taxon>
        <taxon>Formicidae</taxon>
        <taxon>Myrmicinae</taxon>
        <taxon>Trachymyrmex</taxon>
    </lineage>
</organism>
<dbReference type="EMBL" id="KQ981490">
    <property type="protein sequence ID" value="KYN41377.1"/>
    <property type="molecule type" value="Genomic_DNA"/>
</dbReference>
<keyword evidence="3" id="KW-1185">Reference proteome</keyword>
<evidence type="ECO:0000256" key="1">
    <source>
        <dbReference type="SAM" id="MobiDB-lite"/>
    </source>
</evidence>
<evidence type="ECO:0000313" key="3">
    <source>
        <dbReference type="Proteomes" id="UP000078541"/>
    </source>
</evidence>
<sequence>MTSRTAKPKWRTRPTTNDSDDNDGYENDNDECEIRRERGGFNDPSRAPCEPGNKPGRIEKDLWSEEKGSSGEGGQERGRERGSGRATEVLRGNERVWDGKGGQTTTAWMDRGGEGREDREEG</sequence>
<evidence type="ECO:0000313" key="2">
    <source>
        <dbReference type="EMBL" id="KYN41377.1"/>
    </source>
</evidence>
<gene>
    <name evidence="2" type="ORF">ALC56_04529</name>
</gene>
<feature type="region of interest" description="Disordered" evidence="1">
    <location>
        <begin position="1"/>
        <end position="122"/>
    </location>
</feature>
<reference evidence="2 3" key="1">
    <citation type="submission" date="2016-03" db="EMBL/GenBank/DDBJ databases">
        <title>Trachymyrmex septentrionalis WGS genome.</title>
        <authorList>
            <person name="Nygaard S."/>
            <person name="Hu H."/>
            <person name="Boomsma J."/>
            <person name="Zhang G."/>
        </authorList>
    </citation>
    <scope>NUCLEOTIDE SEQUENCE [LARGE SCALE GENOMIC DNA]</scope>
    <source>
        <strain evidence="2">Tsep2-gDNA-1</strain>
        <tissue evidence="2">Whole body</tissue>
    </source>
</reference>
<feature type="compositionally biased region" description="Basic and acidic residues" evidence="1">
    <location>
        <begin position="56"/>
        <end position="83"/>
    </location>
</feature>
<dbReference type="AlphaFoldDB" id="A0A195FMA8"/>
<feature type="compositionally biased region" description="Basic and acidic residues" evidence="1">
    <location>
        <begin position="111"/>
        <end position="122"/>
    </location>
</feature>
<feature type="compositionally biased region" description="Acidic residues" evidence="1">
    <location>
        <begin position="18"/>
        <end position="31"/>
    </location>
</feature>
<feature type="compositionally biased region" description="Basic residues" evidence="1">
    <location>
        <begin position="1"/>
        <end position="12"/>
    </location>
</feature>
<proteinExistence type="predicted"/>
<dbReference type="Proteomes" id="UP000078541">
    <property type="component" value="Unassembled WGS sequence"/>
</dbReference>
<accession>A0A195FMA8</accession>
<protein>
    <submittedName>
        <fullName evidence="2">Uncharacterized protein</fullName>
    </submittedName>
</protein>
<name>A0A195FMA8_9HYME</name>